<organism evidence="1 2">
    <name type="scientific">Persicobacter diffluens</name>
    <dbReference type="NCBI Taxonomy" id="981"/>
    <lineage>
        <taxon>Bacteria</taxon>
        <taxon>Pseudomonadati</taxon>
        <taxon>Bacteroidota</taxon>
        <taxon>Cytophagia</taxon>
        <taxon>Cytophagales</taxon>
        <taxon>Persicobacteraceae</taxon>
        <taxon>Persicobacter</taxon>
    </lineage>
</organism>
<comment type="caution">
    <text evidence="1">The sequence shown here is derived from an EMBL/GenBank/DDBJ whole genome shotgun (WGS) entry which is preliminary data.</text>
</comment>
<proteinExistence type="predicted"/>
<accession>A0AAN4VY76</accession>
<evidence type="ECO:0000313" key="1">
    <source>
        <dbReference type="EMBL" id="GJM60990.1"/>
    </source>
</evidence>
<dbReference type="AlphaFoldDB" id="A0AAN4VY76"/>
<sequence>MKLMEAVSRQKLLVPAPVEFPFEQMLEALAHSEQSKQKTVVYLD</sequence>
<reference evidence="1 2" key="1">
    <citation type="submission" date="2021-12" db="EMBL/GenBank/DDBJ databases">
        <title>Genome sequencing of bacteria with rrn-lacking chromosome and rrn-plasmid.</title>
        <authorList>
            <person name="Anda M."/>
            <person name="Iwasaki W."/>
        </authorList>
    </citation>
    <scope>NUCLEOTIDE SEQUENCE [LARGE SCALE GENOMIC DNA]</scope>
    <source>
        <strain evidence="1 2">NBRC 15940</strain>
    </source>
</reference>
<gene>
    <name evidence="1" type="ORF">PEDI_15420</name>
</gene>
<evidence type="ECO:0008006" key="3">
    <source>
        <dbReference type="Google" id="ProtNLM"/>
    </source>
</evidence>
<name>A0AAN4VY76_9BACT</name>
<keyword evidence="2" id="KW-1185">Reference proteome</keyword>
<dbReference type="RefSeq" id="WP_338236625.1">
    <property type="nucleotide sequence ID" value="NZ_BQKE01000001.1"/>
</dbReference>
<dbReference type="Proteomes" id="UP001310022">
    <property type="component" value="Unassembled WGS sequence"/>
</dbReference>
<dbReference type="EMBL" id="BQKE01000001">
    <property type="protein sequence ID" value="GJM60990.1"/>
    <property type="molecule type" value="Genomic_DNA"/>
</dbReference>
<protein>
    <recommendedName>
        <fullName evidence="3">Alcohol dehydrogenase</fullName>
    </recommendedName>
</protein>
<evidence type="ECO:0000313" key="2">
    <source>
        <dbReference type="Proteomes" id="UP001310022"/>
    </source>
</evidence>